<organism evidence="1 2">
    <name type="scientific">Paenibacillus filicis</name>
    <dbReference type="NCBI Taxonomy" id="669464"/>
    <lineage>
        <taxon>Bacteria</taxon>
        <taxon>Bacillati</taxon>
        <taxon>Bacillota</taxon>
        <taxon>Bacilli</taxon>
        <taxon>Bacillales</taxon>
        <taxon>Paenibacillaceae</taxon>
        <taxon>Paenibacillus</taxon>
    </lineage>
</organism>
<dbReference type="RefSeq" id="WP_341418731.1">
    <property type="nucleotide sequence ID" value="NZ_JBBPCC010000022.1"/>
</dbReference>
<dbReference type="Gene3D" id="3.30.450.180">
    <property type="match status" value="1"/>
</dbReference>
<sequence length="102" mass="11845">MMEKYVDIRKFWNRTALTAEHNLEAAKYFLARHPSSTELRPIRYNQLHLAVTEEAYPRIEFFMPADESARCVFAAWGCAFDGSFKKLTIKPSSGFFSFIVDL</sequence>
<comment type="caution">
    <text evidence="1">The sequence shown here is derived from an EMBL/GenBank/DDBJ whole genome shotgun (WGS) entry which is preliminary data.</text>
</comment>
<gene>
    <name evidence="1" type="ORF">WMW72_27190</name>
</gene>
<reference evidence="1 2" key="1">
    <citation type="submission" date="2024-04" db="EMBL/GenBank/DDBJ databases">
        <title>draft genome sequnece of Paenibacillus filicis.</title>
        <authorList>
            <person name="Kim D.-U."/>
        </authorList>
    </citation>
    <scope>NUCLEOTIDE SEQUENCE [LARGE SCALE GENOMIC DNA]</scope>
    <source>
        <strain evidence="1 2">KACC14197</strain>
    </source>
</reference>
<protein>
    <submittedName>
        <fullName evidence="1">Uncharacterized protein</fullName>
    </submittedName>
</protein>
<proteinExistence type="predicted"/>
<evidence type="ECO:0000313" key="2">
    <source>
        <dbReference type="Proteomes" id="UP001469365"/>
    </source>
</evidence>
<accession>A0ABU9DRY1</accession>
<keyword evidence="2" id="KW-1185">Reference proteome</keyword>
<dbReference type="Proteomes" id="UP001469365">
    <property type="component" value="Unassembled WGS sequence"/>
</dbReference>
<dbReference type="EMBL" id="JBBPCC010000022">
    <property type="protein sequence ID" value="MEK8131597.1"/>
    <property type="molecule type" value="Genomic_DNA"/>
</dbReference>
<name>A0ABU9DRY1_9BACL</name>
<evidence type="ECO:0000313" key="1">
    <source>
        <dbReference type="EMBL" id="MEK8131597.1"/>
    </source>
</evidence>